<feature type="transmembrane region" description="Helical" evidence="7">
    <location>
        <begin position="71"/>
        <end position="95"/>
    </location>
</feature>
<reference evidence="10" key="1">
    <citation type="journal article" date="2019" name="Int. J. Syst. Evol. Microbiol.">
        <title>The Global Catalogue of Microorganisms (GCM) 10K type strain sequencing project: providing services to taxonomists for standard genome sequencing and annotation.</title>
        <authorList>
            <consortium name="The Broad Institute Genomics Platform"/>
            <consortium name="The Broad Institute Genome Sequencing Center for Infectious Disease"/>
            <person name="Wu L."/>
            <person name="Ma J."/>
        </authorList>
    </citation>
    <scope>NUCLEOTIDE SEQUENCE [LARGE SCALE GENOMIC DNA]</scope>
    <source>
        <strain evidence="10">CCUG 53270</strain>
    </source>
</reference>
<dbReference type="PANTHER" id="PTHR43744:SF9">
    <property type="entry name" value="POLYGALACTURONAN_RHAMNOGALACTURONAN TRANSPORT SYSTEM PERMEASE PROTEIN YTCP"/>
    <property type="match status" value="1"/>
</dbReference>
<keyword evidence="5 7" id="KW-1133">Transmembrane helix</keyword>
<sequence>MKQKESVYQLMIHLVFIIISAMSLLPFVLLVTSSITDENEIIRRGYSFLPEKISFAAYDYLFHDLSTILRAYGISISVTVIGTLTSVLIISMLAYPLSRRDLPYRKLFSFYVFFTMLFNGGLVSTYYLYTQVFDLKNTIFALIIPYLLLNGFYVLLARTFFMTSIPVAIIESSYMDGAGEFRIFWQIVMPLSLPILATVGLFQIIHYWNDWFNSLIFITDSKLFSLQYMLNKILLDIQFLSTADLGGNQGEMLAALPKEGVRMAMAVIGVVPILITYPFFQKFFVKGLTVGAVKG</sequence>
<evidence type="ECO:0000256" key="6">
    <source>
        <dbReference type="ARBA" id="ARBA00023136"/>
    </source>
</evidence>
<keyword evidence="3" id="KW-1003">Cell membrane</keyword>
<evidence type="ECO:0000256" key="1">
    <source>
        <dbReference type="ARBA" id="ARBA00004651"/>
    </source>
</evidence>
<dbReference type="PANTHER" id="PTHR43744">
    <property type="entry name" value="ABC TRANSPORTER PERMEASE PROTEIN MG189-RELATED-RELATED"/>
    <property type="match status" value="1"/>
</dbReference>
<accession>A0ABW3UYL6</accession>
<evidence type="ECO:0000256" key="3">
    <source>
        <dbReference type="ARBA" id="ARBA00022475"/>
    </source>
</evidence>
<keyword evidence="2 7" id="KW-0813">Transport</keyword>
<protein>
    <submittedName>
        <fullName evidence="9">Carbohydrate ABC transporter permease</fullName>
    </submittedName>
</protein>
<keyword evidence="4 7" id="KW-0812">Transmembrane</keyword>
<dbReference type="RefSeq" id="WP_345594145.1">
    <property type="nucleotide sequence ID" value="NZ_BAABJG010000052.1"/>
</dbReference>
<dbReference type="InterPro" id="IPR000515">
    <property type="entry name" value="MetI-like"/>
</dbReference>
<dbReference type="Pfam" id="PF00528">
    <property type="entry name" value="BPD_transp_1"/>
    <property type="match status" value="1"/>
</dbReference>
<keyword evidence="10" id="KW-1185">Reference proteome</keyword>
<dbReference type="EMBL" id="JBHTLU010000058">
    <property type="protein sequence ID" value="MFD1225354.1"/>
    <property type="molecule type" value="Genomic_DNA"/>
</dbReference>
<gene>
    <name evidence="9" type="ORF">ACFQ4B_35260</name>
</gene>
<feature type="transmembrane region" description="Helical" evidence="7">
    <location>
        <begin position="261"/>
        <end position="280"/>
    </location>
</feature>
<proteinExistence type="inferred from homology"/>
<dbReference type="CDD" id="cd06261">
    <property type="entry name" value="TM_PBP2"/>
    <property type="match status" value="1"/>
</dbReference>
<keyword evidence="6 7" id="KW-0472">Membrane</keyword>
<feature type="transmembrane region" description="Helical" evidence="7">
    <location>
        <begin position="12"/>
        <end position="35"/>
    </location>
</feature>
<evidence type="ECO:0000256" key="2">
    <source>
        <dbReference type="ARBA" id="ARBA00022448"/>
    </source>
</evidence>
<feature type="transmembrane region" description="Helical" evidence="7">
    <location>
        <begin position="107"/>
        <end position="127"/>
    </location>
</feature>
<evidence type="ECO:0000313" key="10">
    <source>
        <dbReference type="Proteomes" id="UP001597180"/>
    </source>
</evidence>
<comment type="similarity">
    <text evidence="7">Belongs to the binding-protein-dependent transport system permease family.</text>
</comment>
<feature type="domain" description="ABC transmembrane type-1" evidence="8">
    <location>
        <begin position="72"/>
        <end position="280"/>
    </location>
</feature>
<evidence type="ECO:0000256" key="7">
    <source>
        <dbReference type="RuleBase" id="RU363032"/>
    </source>
</evidence>
<feature type="transmembrane region" description="Helical" evidence="7">
    <location>
        <begin position="139"/>
        <end position="162"/>
    </location>
</feature>
<evidence type="ECO:0000313" key="9">
    <source>
        <dbReference type="EMBL" id="MFD1225354.1"/>
    </source>
</evidence>
<dbReference type="SUPFAM" id="SSF161098">
    <property type="entry name" value="MetI-like"/>
    <property type="match status" value="1"/>
</dbReference>
<evidence type="ECO:0000256" key="4">
    <source>
        <dbReference type="ARBA" id="ARBA00022692"/>
    </source>
</evidence>
<comment type="caution">
    <text evidence="9">The sequence shown here is derived from an EMBL/GenBank/DDBJ whole genome shotgun (WGS) entry which is preliminary data.</text>
</comment>
<name>A0ABW3UYL6_9BACL</name>
<dbReference type="Proteomes" id="UP001597180">
    <property type="component" value="Unassembled WGS sequence"/>
</dbReference>
<dbReference type="Gene3D" id="1.10.3720.10">
    <property type="entry name" value="MetI-like"/>
    <property type="match status" value="1"/>
</dbReference>
<dbReference type="PROSITE" id="PS50928">
    <property type="entry name" value="ABC_TM1"/>
    <property type="match status" value="1"/>
</dbReference>
<organism evidence="9 10">
    <name type="scientific">Paenibacillus vulneris</name>
    <dbReference type="NCBI Taxonomy" id="1133364"/>
    <lineage>
        <taxon>Bacteria</taxon>
        <taxon>Bacillati</taxon>
        <taxon>Bacillota</taxon>
        <taxon>Bacilli</taxon>
        <taxon>Bacillales</taxon>
        <taxon>Paenibacillaceae</taxon>
        <taxon>Paenibacillus</taxon>
    </lineage>
</organism>
<evidence type="ECO:0000259" key="8">
    <source>
        <dbReference type="PROSITE" id="PS50928"/>
    </source>
</evidence>
<feature type="transmembrane region" description="Helical" evidence="7">
    <location>
        <begin position="183"/>
        <end position="205"/>
    </location>
</feature>
<comment type="subcellular location">
    <subcellularLocation>
        <location evidence="1 7">Cell membrane</location>
        <topology evidence="1 7">Multi-pass membrane protein</topology>
    </subcellularLocation>
</comment>
<dbReference type="InterPro" id="IPR035906">
    <property type="entry name" value="MetI-like_sf"/>
</dbReference>
<evidence type="ECO:0000256" key="5">
    <source>
        <dbReference type="ARBA" id="ARBA00022989"/>
    </source>
</evidence>